<dbReference type="GO" id="GO:0030497">
    <property type="term" value="P:fatty acid elongation"/>
    <property type="evidence" value="ECO:0007669"/>
    <property type="project" value="TreeGrafter"/>
</dbReference>
<reference evidence="15" key="4">
    <citation type="submission" date="2019-03" db="UniProtKB">
        <authorList>
            <consortium name="EnsemblPlants"/>
        </authorList>
    </citation>
    <scope>IDENTIFICATION</scope>
</reference>
<evidence type="ECO:0000256" key="11">
    <source>
        <dbReference type="ARBA" id="ARBA00023160"/>
    </source>
</evidence>
<evidence type="ECO:0000256" key="1">
    <source>
        <dbReference type="ARBA" id="ARBA00004141"/>
    </source>
</evidence>
<comment type="subcellular location">
    <subcellularLocation>
        <location evidence="13">Endoplasmic reticulum membrane</location>
        <topology evidence="13">Multi-pass membrane protein</topology>
    </subcellularLocation>
    <subcellularLocation>
        <location evidence="1">Membrane</location>
        <topology evidence="1">Multi-pass membrane protein</topology>
    </subcellularLocation>
</comment>
<keyword evidence="7 13" id="KW-0276">Fatty acid metabolism</keyword>
<evidence type="ECO:0000256" key="7">
    <source>
        <dbReference type="ARBA" id="ARBA00022832"/>
    </source>
</evidence>
<dbReference type="GO" id="GO:0102158">
    <property type="term" value="F:very-long-chain (3R)-3-hydroxyacyl-CoA dehydratase activity"/>
    <property type="evidence" value="ECO:0007669"/>
    <property type="project" value="UniProtKB-EC"/>
</dbReference>
<comment type="function">
    <text evidence="13">Catalyzes the third of the four reactions of the long-chain fatty acids elongation cycle. This endoplasmic reticulum-bound enzymatic process, allows the addition of two carbons to the chain of long- and very long-chain fatty acids/VLCFAs per cycle. This enzyme catalyzes the dehydration of the 3-hydroxyacyl-CoA intermediate into trans-2,3-enoyl-CoA, within each cycle of fatty acid elongation. Thereby, it participates to the production of VLCFAs of different chain lengths that are involved in multiple biological processes as precursors of membrane lipids and lipid mediators.</text>
</comment>
<dbReference type="STRING" id="200361.A0A452ZTF6"/>
<dbReference type="InterPro" id="IPR007482">
    <property type="entry name" value="Tyr_Pase-like_PTPLA"/>
</dbReference>
<sequence>RPASSSALPGSSPPRSPSPGRPPRLYYAVDALLRSGHEDVYAAVERPLQLAQTAAVLEILHGLVGLVRSPVSATLPQIGSRLFVTWGILWSFPETRTHILVSSLVISCSITEVCMYPPMSSLRSSSARRRCCC</sequence>
<evidence type="ECO:0000256" key="6">
    <source>
        <dbReference type="ARBA" id="ARBA00022692"/>
    </source>
</evidence>
<keyword evidence="10 13" id="KW-0472">Membrane</keyword>
<dbReference type="AlphaFoldDB" id="A0A452ZTF6"/>
<comment type="similarity">
    <text evidence="3 13">Belongs to the very long-chain fatty acids dehydratase HACD family.</text>
</comment>
<dbReference type="EC" id="4.2.1.134" evidence="4 13"/>
<keyword evidence="12 13" id="KW-0456">Lyase</keyword>
<evidence type="ECO:0000313" key="16">
    <source>
        <dbReference type="Proteomes" id="UP000015105"/>
    </source>
</evidence>
<name>A0A452ZTF6_AEGTS</name>
<comment type="pathway">
    <text evidence="2 13">Lipid metabolism; fatty acid biosynthesis.</text>
</comment>
<evidence type="ECO:0000256" key="3">
    <source>
        <dbReference type="ARBA" id="ARBA00007811"/>
    </source>
</evidence>
<reference evidence="15" key="3">
    <citation type="journal article" date="2017" name="Nature">
        <title>Genome sequence of the progenitor of the wheat D genome Aegilops tauschii.</title>
        <authorList>
            <person name="Luo M.C."/>
            <person name="Gu Y.Q."/>
            <person name="Puiu D."/>
            <person name="Wang H."/>
            <person name="Twardziok S.O."/>
            <person name="Deal K.R."/>
            <person name="Huo N."/>
            <person name="Zhu T."/>
            <person name="Wang L."/>
            <person name="Wang Y."/>
            <person name="McGuire P.E."/>
            <person name="Liu S."/>
            <person name="Long H."/>
            <person name="Ramasamy R.K."/>
            <person name="Rodriguez J.C."/>
            <person name="Van S.L."/>
            <person name="Yuan L."/>
            <person name="Wang Z."/>
            <person name="Xia Z."/>
            <person name="Xiao L."/>
            <person name="Anderson O.D."/>
            <person name="Ouyang S."/>
            <person name="Liang Y."/>
            <person name="Zimin A.V."/>
            <person name="Pertea G."/>
            <person name="Qi P."/>
            <person name="Bennetzen J.L."/>
            <person name="Dai X."/>
            <person name="Dawson M.W."/>
            <person name="Muller H.G."/>
            <person name="Kugler K."/>
            <person name="Rivarola-Duarte L."/>
            <person name="Spannagl M."/>
            <person name="Mayer K.F.X."/>
            <person name="Lu F.H."/>
            <person name="Bevan M.W."/>
            <person name="Leroy P."/>
            <person name="Li P."/>
            <person name="You F.M."/>
            <person name="Sun Q."/>
            <person name="Liu Z."/>
            <person name="Lyons E."/>
            <person name="Wicker T."/>
            <person name="Salzberg S.L."/>
            <person name="Devos K.M."/>
            <person name="Dvorak J."/>
        </authorList>
    </citation>
    <scope>NUCLEOTIDE SEQUENCE [LARGE SCALE GENOMIC DNA]</scope>
    <source>
        <strain evidence="15">cv. AL8/78</strain>
    </source>
</reference>
<keyword evidence="5 13" id="KW-0444">Lipid biosynthesis</keyword>
<accession>A0A452ZTF6</accession>
<organism evidence="15 16">
    <name type="scientific">Aegilops tauschii subsp. strangulata</name>
    <name type="common">Goatgrass</name>
    <dbReference type="NCBI Taxonomy" id="200361"/>
    <lineage>
        <taxon>Eukaryota</taxon>
        <taxon>Viridiplantae</taxon>
        <taxon>Streptophyta</taxon>
        <taxon>Embryophyta</taxon>
        <taxon>Tracheophyta</taxon>
        <taxon>Spermatophyta</taxon>
        <taxon>Magnoliopsida</taxon>
        <taxon>Liliopsida</taxon>
        <taxon>Poales</taxon>
        <taxon>Poaceae</taxon>
        <taxon>BOP clade</taxon>
        <taxon>Pooideae</taxon>
        <taxon>Triticodae</taxon>
        <taxon>Triticeae</taxon>
        <taxon>Triticinae</taxon>
        <taxon>Aegilops</taxon>
    </lineage>
</organism>
<dbReference type="Gramene" id="AET1Gv20910600.5">
    <property type="protein sequence ID" value="AET1Gv20910600.5"/>
    <property type="gene ID" value="AET1Gv20910600"/>
</dbReference>
<dbReference type="PANTHER" id="PTHR11035">
    <property type="entry name" value="VERY-LONG-CHAIN (3R)-3-HYDROXYACYL-COA DEHYDRATASE"/>
    <property type="match status" value="1"/>
</dbReference>
<keyword evidence="13" id="KW-0256">Endoplasmic reticulum</keyword>
<dbReference type="GO" id="GO:0042761">
    <property type="term" value="P:very long-chain fatty acid biosynthetic process"/>
    <property type="evidence" value="ECO:0007669"/>
    <property type="project" value="TreeGrafter"/>
</dbReference>
<dbReference type="Proteomes" id="UP000015105">
    <property type="component" value="Chromosome 1D"/>
</dbReference>
<evidence type="ECO:0000256" key="13">
    <source>
        <dbReference type="RuleBase" id="RU363109"/>
    </source>
</evidence>
<dbReference type="PANTHER" id="PTHR11035:SF36">
    <property type="entry name" value="VERY-LONG-CHAIN (3R)-3-HYDROXYACYL-COA DEHYDRATASE"/>
    <property type="match status" value="1"/>
</dbReference>
<evidence type="ECO:0000256" key="5">
    <source>
        <dbReference type="ARBA" id="ARBA00022516"/>
    </source>
</evidence>
<evidence type="ECO:0000256" key="8">
    <source>
        <dbReference type="ARBA" id="ARBA00022989"/>
    </source>
</evidence>
<evidence type="ECO:0000256" key="12">
    <source>
        <dbReference type="ARBA" id="ARBA00023239"/>
    </source>
</evidence>
<dbReference type="Pfam" id="PF04387">
    <property type="entry name" value="PTPLA"/>
    <property type="match status" value="1"/>
</dbReference>
<keyword evidence="11 13" id="KW-0275">Fatty acid biosynthesis</keyword>
<dbReference type="EnsemblPlants" id="AET1Gv20910600.5">
    <property type="protein sequence ID" value="AET1Gv20910600.5"/>
    <property type="gene ID" value="AET1Gv20910600"/>
</dbReference>
<keyword evidence="9 13" id="KW-0443">Lipid metabolism</keyword>
<dbReference type="UniPathway" id="UPA00094"/>
<keyword evidence="6" id="KW-0812">Transmembrane</keyword>
<evidence type="ECO:0000313" key="15">
    <source>
        <dbReference type="EnsemblPlants" id="AET1Gv20910600.5"/>
    </source>
</evidence>
<comment type="catalytic activity">
    <reaction evidence="13">
        <text>a very-long-chain (3R)-3-hydroxyacyl-CoA = a very-long-chain (2E)-enoyl-CoA + H2O</text>
        <dbReference type="Rhea" id="RHEA:45812"/>
        <dbReference type="ChEBI" id="CHEBI:15377"/>
        <dbReference type="ChEBI" id="CHEBI:83728"/>
        <dbReference type="ChEBI" id="CHEBI:85440"/>
        <dbReference type="EC" id="4.2.1.134"/>
    </reaction>
</comment>
<evidence type="ECO:0000256" key="2">
    <source>
        <dbReference type="ARBA" id="ARBA00005194"/>
    </source>
</evidence>
<reference evidence="16" key="2">
    <citation type="journal article" date="2017" name="Nat. Plants">
        <title>The Aegilops tauschii genome reveals multiple impacts of transposons.</title>
        <authorList>
            <person name="Zhao G."/>
            <person name="Zou C."/>
            <person name="Li K."/>
            <person name="Wang K."/>
            <person name="Li T."/>
            <person name="Gao L."/>
            <person name="Zhang X."/>
            <person name="Wang H."/>
            <person name="Yang Z."/>
            <person name="Liu X."/>
            <person name="Jiang W."/>
            <person name="Mao L."/>
            <person name="Kong X."/>
            <person name="Jiao Y."/>
            <person name="Jia J."/>
        </authorList>
    </citation>
    <scope>NUCLEOTIDE SEQUENCE [LARGE SCALE GENOMIC DNA]</scope>
    <source>
        <strain evidence="16">cv. AL8/78</strain>
    </source>
</reference>
<evidence type="ECO:0000256" key="9">
    <source>
        <dbReference type="ARBA" id="ARBA00023098"/>
    </source>
</evidence>
<feature type="compositionally biased region" description="Low complexity" evidence="14">
    <location>
        <begin position="1"/>
        <end position="10"/>
    </location>
</feature>
<evidence type="ECO:0000256" key="4">
    <source>
        <dbReference type="ARBA" id="ARBA00013122"/>
    </source>
</evidence>
<protein>
    <recommendedName>
        <fullName evidence="4 13">Very-long-chain (3R)-3-hydroxyacyl-CoA dehydratase</fullName>
        <ecNumber evidence="4 13">4.2.1.134</ecNumber>
    </recommendedName>
</protein>
<keyword evidence="16" id="KW-1185">Reference proteome</keyword>
<reference evidence="15" key="5">
    <citation type="journal article" date="2021" name="G3 (Bethesda)">
        <title>Aegilops tauschii genome assembly Aet v5.0 features greater sequence contiguity and improved annotation.</title>
        <authorList>
            <person name="Wang L."/>
            <person name="Zhu T."/>
            <person name="Rodriguez J.C."/>
            <person name="Deal K.R."/>
            <person name="Dubcovsky J."/>
            <person name="McGuire P.E."/>
            <person name="Lux T."/>
            <person name="Spannagl M."/>
            <person name="Mayer K.F.X."/>
            <person name="Baldrich P."/>
            <person name="Meyers B.C."/>
            <person name="Huo N."/>
            <person name="Gu Y.Q."/>
            <person name="Zhou H."/>
            <person name="Devos K.M."/>
            <person name="Bennetzen J.L."/>
            <person name="Unver T."/>
            <person name="Budak H."/>
            <person name="Gulick P.J."/>
            <person name="Galiba G."/>
            <person name="Kalapos B."/>
            <person name="Nelson D.R."/>
            <person name="Li P."/>
            <person name="You F.M."/>
            <person name="Luo M.C."/>
            <person name="Dvorak J."/>
        </authorList>
    </citation>
    <scope>NUCLEOTIDE SEQUENCE [LARGE SCALE GENOMIC DNA]</scope>
    <source>
        <strain evidence="15">cv. AL8/78</strain>
    </source>
</reference>
<dbReference type="GO" id="GO:0005789">
    <property type="term" value="C:endoplasmic reticulum membrane"/>
    <property type="evidence" value="ECO:0007669"/>
    <property type="project" value="UniProtKB-SubCell"/>
</dbReference>
<feature type="region of interest" description="Disordered" evidence="14">
    <location>
        <begin position="1"/>
        <end position="22"/>
    </location>
</feature>
<reference evidence="16" key="1">
    <citation type="journal article" date="2014" name="Science">
        <title>Ancient hybridizations among the ancestral genomes of bread wheat.</title>
        <authorList>
            <consortium name="International Wheat Genome Sequencing Consortium,"/>
            <person name="Marcussen T."/>
            <person name="Sandve S.R."/>
            <person name="Heier L."/>
            <person name="Spannagl M."/>
            <person name="Pfeifer M."/>
            <person name="Jakobsen K.S."/>
            <person name="Wulff B.B."/>
            <person name="Steuernagel B."/>
            <person name="Mayer K.F."/>
            <person name="Olsen O.A."/>
        </authorList>
    </citation>
    <scope>NUCLEOTIDE SEQUENCE [LARGE SCALE GENOMIC DNA]</scope>
    <source>
        <strain evidence="16">cv. AL8/78</strain>
    </source>
</reference>
<proteinExistence type="inferred from homology"/>
<dbReference type="GO" id="GO:0030148">
    <property type="term" value="P:sphingolipid biosynthetic process"/>
    <property type="evidence" value="ECO:0007669"/>
    <property type="project" value="TreeGrafter"/>
</dbReference>
<evidence type="ECO:0000256" key="10">
    <source>
        <dbReference type="ARBA" id="ARBA00023136"/>
    </source>
</evidence>
<keyword evidence="8" id="KW-1133">Transmembrane helix</keyword>
<feature type="compositionally biased region" description="Pro residues" evidence="14">
    <location>
        <begin position="11"/>
        <end position="22"/>
    </location>
</feature>
<evidence type="ECO:0000256" key="14">
    <source>
        <dbReference type="SAM" id="MobiDB-lite"/>
    </source>
</evidence>